<organism evidence="1 2">
    <name type="scientific">Kangiella spongicola</name>
    <dbReference type="NCBI Taxonomy" id="796379"/>
    <lineage>
        <taxon>Bacteria</taxon>
        <taxon>Pseudomonadati</taxon>
        <taxon>Pseudomonadota</taxon>
        <taxon>Gammaproteobacteria</taxon>
        <taxon>Kangiellales</taxon>
        <taxon>Kangiellaceae</taxon>
        <taxon>Kangiella</taxon>
    </lineage>
</organism>
<name>A0A318D862_9GAMM</name>
<dbReference type="EMBL" id="QICH01000064">
    <property type="protein sequence ID" value="PXF62319.1"/>
    <property type="molecule type" value="Genomic_DNA"/>
</dbReference>
<protein>
    <submittedName>
        <fullName evidence="1">Uncharacterized protein</fullName>
    </submittedName>
</protein>
<comment type="caution">
    <text evidence="1">The sequence shown here is derived from an EMBL/GenBank/DDBJ whole genome shotgun (WGS) entry which is preliminary data.</text>
</comment>
<keyword evidence="2" id="KW-1185">Reference proteome</keyword>
<reference evidence="1 2" key="1">
    <citation type="submission" date="2018-05" db="EMBL/GenBank/DDBJ databases">
        <title>Kangiella spongicola genome sequence.</title>
        <authorList>
            <person name="Maclea K.S."/>
            <person name="Goen A.E."/>
            <person name="Kelley C."/>
            <person name="Underriner A."/>
            <person name="Silverwood T."/>
            <person name="Trachtenberg A.M."/>
        </authorList>
    </citation>
    <scope>NUCLEOTIDE SEQUENCE [LARGE SCALE GENOMIC DNA]</scope>
    <source>
        <strain evidence="1 2">ATCC BAA-2076</strain>
    </source>
</reference>
<proteinExistence type="predicted"/>
<evidence type="ECO:0000313" key="2">
    <source>
        <dbReference type="Proteomes" id="UP000247689"/>
    </source>
</evidence>
<accession>A0A318D862</accession>
<dbReference type="Proteomes" id="UP000247689">
    <property type="component" value="Unassembled WGS sequence"/>
</dbReference>
<evidence type="ECO:0000313" key="1">
    <source>
        <dbReference type="EMBL" id="PXF62319.1"/>
    </source>
</evidence>
<gene>
    <name evidence="1" type="ORF">DL796_12150</name>
</gene>
<dbReference type="AlphaFoldDB" id="A0A318D862"/>
<sequence>MKLFVKNVVDNQTAQIKFKLCRNYTTDRISGLNTKDLYTYINNVTKYHYIMDSQDKNCKQIKKNFFSV</sequence>